<dbReference type="InterPro" id="IPR009057">
    <property type="entry name" value="Homeodomain-like_sf"/>
</dbReference>
<dbReference type="PANTHER" id="PTHR30055">
    <property type="entry name" value="HTH-TYPE TRANSCRIPTIONAL REGULATOR RUTR"/>
    <property type="match status" value="1"/>
</dbReference>
<dbReference type="GO" id="GO:0046677">
    <property type="term" value="P:response to antibiotic"/>
    <property type="evidence" value="ECO:0007669"/>
    <property type="project" value="InterPro"/>
</dbReference>
<dbReference type="Gene3D" id="1.10.357.10">
    <property type="entry name" value="Tetracycline Repressor, domain 2"/>
    <property type="match status" value="1"/>
</dbReference>
<dbReference type="InterPro" id="IPR001647">
    <property type="entry name" value="HTH_TetR"/>
</dbReference>
<name>A0A4D4LLP1_STRVO</name>
<dbReference type="AlphaFoldDB" id="A0A4D4LLP1"/>
<dbReference type="InterPro" id="IPR050109">
    <property type="entry name" value="HTH-type_TetR-like_transc_reg"/>
</dbReference>
<dbReference type="Gene3D" id="1.10.10.60">
    <property type="entry name" value="Homeodomain-like"/>
    <property type="match status" value="1"/>
</dbReference>
<dbReference type="GO" id="GO:0045892">
    <property type="term" value="P:negative regulation of DNA-templated transcription"/>
    <property type="evidence" value="ECO:0007669"/>
    <property type="project" value="InterPro"/>
</dbReference>
<evidence type="ECO:0000259" key="6">
    <source>
        <dbReference type="Pfam" id="PF02909"/>
    </source>
</evidence>
<dbReference type="EMBL" id="BJHW01000002">
    <property type="protein sequence ID" value="GDY60216.1"/>
    <property type="molecule type" value="Genomic_DNA"/>
</dbReference>
<feature type="domain" description="HTH tetR-type" evidence="5">
    <location>
        <begin position="59"/>
        <end position="91"/>
    </location>
</feature>
<dbReference type="GO" id="GO:0000976">
    <property type="term" value="F:transcription cis-regulatory region binding"/>
    <property type="evidence" value="ECO:0007669"/>
    <property type="project" value="TreeGrafter"/>
</dbReference>
<sequence>MVWTGAFVLPQSAPPVGRGRGGRRCELRGRFQTALVRAGFSGSCQLPPRSCAERRAARSAVSTRKLAKRLNVEQPSLYWYFRTKKDLLAAMAEAAMTPHATAPLPTPDDDWRDWFADNTRSFRRTLLMRRDGARLHAGSTPTGDLDRIRRKMDFLVASGVPERDAQTAMLAASRFVVGSVLEEQAETDPGASTDLPADLPVIDHESAFEAGLALILNGLAHRVSPATVPVCSS</sequence>
<dbReference type="PANTHER" id="PTHR30055:SF151">
    <property type="entry name" value="TRANSCRIPTIONAL REGULATORY PROTEIN"/>
    <property type="match status" value="1"/>
</dbReference>
<dbReference type="OrthoDB" id="3819648at2"/>
<evidence type="ECO:0000256" key="1">
    <source>
        <dbReference type="ARBA" id="ARBA00022491"/>
    </source>
</evidence>
<evidence type="ECO:0000259" key="5">
    <source>
        <dbReference type="Pfam" id="PF00440"/>
    </source>
</evidence>
<dbReference type="InterPro" id="IPR004111">
    <property type="entry name" value="Repressor_TetR_C"/>
</dbReference>
<feature type="domain" description="Tetracycline repressor TetR C-terminal" evidence="6">
    <location>
        <begin position="105"/>
        <end position="188"/>
    </location>
</feature>
<evidence type="ECO:0000256" key="2">
    <source>
        <dbReference type="ARBA" id="ARBA00023015"/>
    </source>
</evidence>
<keyword evidence="3" id="KW-0238">DNA-binding</keyword>
<evidence type="ECO:0000256" key="3">
    <source>
        <dbReference type="ARBA" id="ARBA00023125"/>
    </source>
</evidence>
<dbReference type="Proteomes" id="UP000301309">
    <property type="component" value="Unassembled WGS sequence"/>
</dbReference>
<protein>
    <recommendedName>
        <fullName evidence="9">TetR family transcriptional regulator</fullName>
    </recommendedName>
</protein>
<dbReference type="RefSeq" id="WP_137982116.1">
    <property type="nucleotide sequence ID" value="NZ_BAAASO010000033.1"/>
</dbReference>
<keyword evidence="1" id="KW-0678">Repressor</keyword>
<dbReference type="SUPFAM" id="SSF46689">
    <property type="entry name" value="Homeodomain-like"/>
    <property type="match status" value="1"/>
</dbReference>
<dbReference type="InterPro" id="IPR003012">
    <property type="entry name" value="Tet_transcr_reg_TetR"/>
</dbReference>
<evidence type="ECO:0000256" key="4">
    <source>
        <dbReference type="ARBA" id="ARBA00023163"/>
    </source>
</evidence>
<comment type="caution">
    <text evidence="7">The sequence shown here is derived from an EMBL/GenBank/DDBJ whole genome shotgun (WGS) entry which is preliminary data.</text>
</comment>
<proteinExistence type="predicted"/>
<dbReference type="GO" id="GO:0003700">
    <property type="term" value="F:DNA-binding transcription factor activity"/>
    <property type="evidence" value="ECO:0007669"/>
    <property type="project" value="TreeGrafter"/>
</dbReference>
<keyword evidence="2" id="KW-0805">Transcription regulation</keyword>
<dbReference type="PRINTS" id="PR00400">
    <property type="entry name" value="TETREPRESSOR"/>
</dbReference>
<dbReference type="InterPro" id="IPR036271">
    <property type="entry name" value="Tet_transcr_reg_TetR-rel_C_sf"/>
</dbReference>
<dbReference type="SUPFAM" id="SSF48498">
    <property type="entry name" value="Tetracyclin repressor-like, C-terminal domain"/>
    <property type="match status" value="1"/>
</dbReference>
<accession>A0A4D4LLP1</accession>
<gene>
    <name evidence="7" type="ORF">SVIO_108390</name>
</gene>
<keyword evidence="4" id="KW-0804">Transcription</keyword>
<evidence type="ECO:0000313" key="7">
    <source>
        <dbReference type="EMBL" id="GDY60216.1"/>
    </source>
</evidence>
<dbReference type="Pfam" id="PF02909">
    <property type="entry name" value="TetR_C_1"/>
    <property type="match status" value="1"/>
</dbReference>
<keyword evidence="8" id="KW-1185">Reference proteome</keyword>
<evidence type="ECO:0000313" key="8">
    <source>
        <dbReference type="Proteomes" id="UP000301309"/>
    </source>
</evidence>
<evidence type="ECO:0008006" key="9">
    <source>
        <dbReference type="Google" id="ProtNLM"/>
    </source>
</evidence>
<dbReference type="Pfam" id="PF00440">
    <property type="entry name" value="TetR_N"/>
    <property type="match status" value="1"/>
</dbReference>
<organism evidence="7 8">
    <name type="scientific">Streptomyces violaceusniger</name>
    <dbReference type="NCBI Taxonomy" id="68280"/>
    <lineage>
        <taxon>Bacteria</taxon>
        <taxon>Bacillati</taxon>
        <taxon>Actinomycetota</taxon>
        <taxon>Actinomycetes</taxon>
        <taxon>Kitasatosporales</taxon>
        <taxon>Streptomycetaceae</taxon>
        <taxon>Streptomyces</taxon>
        <taxon>Streptomyces violaceusniger group</taxon>
    </lineage>
</organism>
<reference evidence="7 8" key="1">
    <citation type="journal article" date="2020" name="Int. J. Syst. Evol. Microbiol.">
        <title>Reclassification of Streptomyces castelarensis and Streptomyces sporoclivatus as later heterotypic synonyms of Streptomyces antimycoticus.</title>
        <authorList>
            <person name="Komaki H."/>
            <person name="Tamura T."/>
        </authorList>
    </citation>
    <scope>NUCLEOTIDE SEQUENCE [LARGE SCALE GENOMIC DNA]</scope>
    <source>
        <strain evidence="7 8">NBRC 13459</strain>
    </source>
</reference>